<dbReference type="PANTHER" id="PTHR24322:SF742">
    <property type="entry name" value="PROTEIN DHS-3"/>
    <property type="match status" value="1"/>
</dbReference>
<comment type="caution">
    <text evidence="1">The sequence shown here is derived from an EMBL/GenBank/DDBJ whole genome shotgun (WGS) entry which is preliminary data.</text>
</comment>
<dbReference type="SUPFAM" id="SSF51735">
    <property type="entry name" value="NAD(P)-binding Rossmann-fold domains"/>
    <property type="match status" value="1"/>
</dbReference>
<proteinExistence type="predicted"/>
<dbReference type="InterPro" id="IPR036291">
    <property type="entry name" value="NAD(P)-bd_dom_sf"/>
</dbReference>
<name>A0ABR1BK74_NECAM</name>
<sequence length="323" mass="35734">MRFSRIATCQTRLRGPCEDNENFLSHWIHMSIAKAILDTKFIHRSSVKKKDVTYLDFSKETTHAWVTLDFGRQTDAIPLPSFASYGFITMWTETIFTAGNYVHLNAARTLLVPFSLPDACHLSCPNCKLFCGERNLASAPLILNYSIALDIRKVLFVIVIITFLQCEVKRGDPREESLLLSGYRILSVLPRWVEFANAGYVGISNAFPVTFEMDIASLAAGVTVFSIILANPTMIDQIVETLIVVAKCLVLTFVASIKALLPMGVLPRKSVKGETVLITGSGSGLGRGMAIEFAKLGSKIILWDINEKGNLETKKILDDLKAV</sequence>
<gene>
    <name evidence="1" type="primary">Necator_chrI.g1016</name>
    <name evidence="1" type="ORF">RB195_004892</name>
</gene>
<dbReference type="EMBL" id="JAVFWL010000001">
    <property type="protein sequence ID" value="KAK6726862.1"/>
    <property type="molecule type" value="Genomic_DNA"/>
</dbReference>
<organism evidence="1 2">
    <name type="scientific">Necator americanus</name>
    <name type="common">Human hookworm</name>
    <dbReference type="NCBI Taxonomy" id="51031"/>
    <lineage>
        <taxon>Eukaryota</taxon>
        <taxon>Metazoa</taxon>
        <taxon>Ecdysozoa</taxon>
        <taxon>Nematoda</taxon>
        <taxon>Chromadorea</taxon>
        <taxon>Rhabditida</taxon>
        <taxon>Rhabditina</taxon>
        <taxon>Rhabditomorpha</taxon>
        <taxon>Strongyloidea</taxon>
        <taxon>Ancylostomatidae</taxon>
        <taxon>Bunostominae</taxon>
        <taxon>Necator</taxon>
    </lineage>
</organism>
<accession>A0ABR1BK74</accession>
<reference evidence="1 2" key="1">
    <citation type="submission" date="2023-08" db="EMBL/GenBank/DDBJ databases">
        <title>A Necator americanus chromosomal reference genome.</title>
        <authorList>
            <person name="Ilik V."/>
            <person name="Petrzelkova K.J."/>
            <person name="Pardy F."/>
            <person name="Fuh T."/>
            <person name="Niatou-Singa F.S."/>
            <person name="Gouil Q."/>
            <person name="Baker L."/>
            <person name="Ritchie M.E."/>
            <person name="Jex A.R."/>
            <person name="Gazzola D."/>
            <person name="Li H."/>
            <person name="Toshio Fujiwara R."/>
            <person name="Zhan B."/>
            <person name="Aroian R.V."/>
            <person name="Pafco B."/>
            <person name="Schwarz E.M."/>
        </authorList>
    </citation>
    <scope>NUCLEOTIDE SEQUENCE [LARGE SCALE GENOMIC DNA]</scope>
    <source>
        <strain evidence="1 2">Aroian</strain>
        <tissue evidence="1">Whole animal</tissue>
    </source>
</reference>
<evidence type="ECO:0000313" key="2">
    <source>
        <dbReference type="Proteomes" id="UP001303046"/>
    </source>
</evidence>
<evidence type="ECO:0000313" key="1">
    <source>
        <dbReference type="EMBL" id="KAK6726862.1"/>
    </source>
</evidence>
<dbReference type="PANTHER" id="PTHR24322">
    <property type="entry name" value="PKSB"/>
    <property type="match status" value="1"/>
</dbReference>
<keyword evidence="2" id="KW-1185">Reference proteome</keyword>
<dbReference type="Gene3D" id="3.40.50.720">
    <property type="entry name" value="NAD(P)-binding Rossmann-like Domain"/>
    <property type="match status" value="1"/>
</dbReference>
<protein>
    <recommendedName>
        <fullName evidence="3">Oxidoreductase, short chain dehydrogenase/reductase family protein</fullName>
    </recommendedName>
</protein>
<evidence type="ECO:0008006" key="3">
    <source>
        <dbReference type="Google" id="ProtNLM"/>
    </source>
</evidence>
<dbReference type="Proteomes" id="UP001303046">
    <property type="component" value="Unassembled WGS sequence"/>
</dbReference>